<dbReference type="PROSITE" id="PS51257">
    <property type="entry name" value="PROKAR_LIPOPROTEIN"/>
    <property type="match status" value="1"/>
</dbReference>
<protein>
    <recommendedName>
        <fullName evidence="4">DUF4190 domain-containing protein</fullName>
    </recommendedName>
</protein>
<sequence>MRVLIVVQGAVTLLACLFLFPLGAAMVLTNGVLAVATRGADRRLFAGIAIAGALLCIVLALVLSAVSTSSNLGPVVRLED</sequence>
<dbReference type="AlphaFoldDB" id="A0A4Q8AP48"/>
<gene>
    <name evidence="2" type="ORF">EV379_2809</name>
</gene>
<reference evidence="2 3" key="1">
    <citation type="submission" date="2019-02" db="EMBL/GenBank/DDBJ databases">
        <title>Sequencing the genomes of 1000 actinobacteria strains.</title>
        <authorList>
            <person name="Klenk H.-P."/>
        </authorList>
    </citation>
    <scope>NUCLEOTIDE SEQUENCE [LARGE SCALE GENOMIC DNA]</scope>
    <source>
        <strain evidence="2 3">DSM 18319</strain>
    </source>
</reference>
<proteinExistence type="predicted"/>
<dbReference type="Proteomes" id="UP000291483">
    <property type="component" value="Unassembled WGS sequence"/>
</dbReference>
<evidence type="ECO:0000313" key="2">
    <source>
        <dbReference type="EMBL" id="RZU66452.1"/>
    </source>
</evidence>
<accession>A0A4Q8AP48</accession>
<keyword evidence="1" id="KW-0812">Transmembrane</keyword>
<keyword evidence="1" id="KW-1133">Transmembrane helix</keyword>
<keyword evidence="1" id="KW-0472">Membrane</keyword>
<comment type="caution">
    <text evidence="2">The sequence shown here is derived from an EMBL/GenBank/DDBJ whole genome shotgun (WGS) entry which is preliminary data.</text>
</comment>
<evidence type="ECO:0000313" key="3">
    <source>
        <dbReference type="Proteomes" id="UP000291483"/>
    </source>
</evidence>
<dbReference type="EMBL" id="SHLC01000001">
    <property type="protein sequence ID" value="RZU66452.1"/>
    <property type="molecule type" value="Genomic_DNA"/>
</dbReference>
<evidence type="ECO:0000256" key="1">
    <source>
        <dbReference type="SAM" id="Phobius"/>
    </source>
</evidence>
<organism evidence="2 3">
    <name type="scientific">Microterricola gilva</name>
    <dbReference type="NCBI Taxonomy" id="393267"/>
    <lineage>
        <taxon>Bacteria</taxon>
        <taxon>Bacillati</taxon>
        <taxon>Actinomycetota</taxon>
        <taxon>Actinomycetes</taxon>
        <taxon>Micrococcales</taxon>
        <taxon>Microbacteriaceae</taxon>
        <taxon>Microterricola</taxon>
    </lineage>
</organism>
<feature type="transmembrane region" description="Helical" evidence="1">
    <location>
        <begin position="44"/>
        <end position="66"/>
    </location>
</feature>
<evidence type="ECO:0008006" key="4">
    <source>
        <dbReference type="Google" id="ProtNLM"/>
    </source>
</evidence>
<name>A0A4Q8AP48_9MICO</name>
<keyword evidence="3" id="KW-1185">Reference proteome</keyword>